<name>A0A0K2G775_NITMO</name>
<feature type="binding site" evidence="5 8">
    <location>
        <begin position="180"/>
        <end position="182"/>
    </location>
    <ligand>
        <name>substrate</name>
    </ligand>
</feature>
<dbReference type="STRING" id="42253.NITMOv2_0372"/>
<dbReference type="GO" id="GO:0033819">
    <property type="term" value="F:lipoyl(octanoyl) transferase activity"/>
    <property type="evidence" value="ECO:0007669"/>
    <property type="project" value="UniProtKB-EC"/>
</dbReference>
<dbReference type="PANTHER" id="PTHR10993">
    <property type="entry name" value="OCTANOYLTRANSFERASE"/>
    <property type="match status" value="1"/>
</dbReference>
<dbReference type="RefSeq" id="WP_187299329.1">
    <property type="nucleotide sequence ID" value="NZ_CP011801.1"/>
</dbReference>
<evidence type="ECO:0000256" key="2">
    <source>
        <dbReference type="ARBA" id="ARBA00022679"/>
    </source>
</evidence>
<accession>A0A0K2G775</accession>
<dbReference type="GO" id="GO:0009249">
    <property type="term" value="P:protein lipoylation"/>
    <property type="evidence" value="ECO:0007669"/>
    <property type="project" value="InterPro"/>
</dbReference>
<dbReference type="InterPro" id="IPR020605">
    <property type="entry name" value="Octanoyltransferase_CS"/>
</dbReference>
<dbReference type="CDD" id="cd16444">
    <property type="entry name" value="LipB"/>
    <property type="match status" value="1"/>
</dbReference>
<dbReference type="SUPFAM" id="SSF55681">
    <property type="entry name" value="Class II aaRS and biotin synthetases"/>
    <property type="match status" value="1"/>
</dbReference>
<dbReference type="InterPro" id="IPR045864">
    <property type="entry name" value="aa-tRNA-synth_II/BPL/LPL"/>
</dbReference>
<feature type="binding site" evidence="5 8">
    <location>
        <begin position="97"/>
        <end position="104"/>
    </location>
    <ligand>
        <name>substrate</name>
    </ligand>
</feature>
<evidence type="ECO:0000256" key="8">
    <source>
        <dbReference type="PIRSR" id="PIRSR016262-2"/>
    </source>
</evidence>
<dbReference type="PATRIC" id="fig|42253.5.peg.359"/>
<feature type="binding site" evidence="5 8">
    <location>
        <begin position="167"/>
        <end position="169"/>
    </location>
    <ligand>
        <name>substrate</name>
    </ligand>
</feature>
<keyword evidence="2 5" id="KW-0808">Transferase</keyword>
<comment type="subcellular location">
    <subcellularLocation>
        <location evidence="5">Cytoplasm</location>
    </subcellularLocation>
</comment>
<reference evidence="11 12" key="1">
    <citation type="journal article" date="2015" name="Proc. Natl. Acad. Sci. U.S.A.">
        <title>Expanded metabolic versatility of ubiquitous nitrite-oxidizing bacteria from the genus Nitrospira.</title>
        <authorList>
            <person name="Koch H."/>
            <person name="Lucker S."/>
            <person name="Albertsen M."/>
            <person name="Kitzinger K."/>
            <person name="Herbold C."/>
            <person name="Spieck E."/>
            <person name="Nielsen P.H."/>
            <person name="Wagner M."/>
            <person name="Daims H."/>
        </authorList>
    </citation>
    <scope>NUCLEOTIDE SEQUENCE [LARGE SCALE GENOMIC DNA]</scope>
    <source>
        <strain evidence="11 12">NSP M-1</strain>
    </source>
</reference>
<dbReference type="NCBIfam" id="TIGR00214">
    <property type="entry name" value="lipB"/>
    <property type="match status" value="1"/>
</dbReference>
<dbReference type="UniPathway" id="UPA00538">
    <property type="reaction ID" value="UER00592"/>
</dbReference>
<dbReference type="Gene3D" id="3.30.930.10">
    <property type="entry name" value="Bira Bifunctional Protein, Domain 2"/>
    <property type="match status" value="1"/>
</dbReference>
<dbReference type="AlphaFoldDB" id="A0A0K2G775"/>
<dbReference type="NCBIfam" id="NF010925">
    <property type="entry name" value="PRK14345.1"/>
    <property type="match status" value="1"/>
</dbReference>
<comment type="function">
    <text evidence="4 5 6">Catalyzes the transfer of endogenously produced octanoic acid from octanoyl-acyl-carrier-protein onto the lipoyl domains of lipoate-dependent enzymes. Lipoyl-ACP can also act as a substrate although octanoyl-ACP is likely to be the physiological substrate.</text>
</comment>
<evidence type="ECO:0000256" key="3">
    <source>
        <dbReference type="ARBA" id="ARBA00023315"/>
    </source>
</evidence>
<evidence type="ECO:0000256" key="6">
    <source>
        <dbReference type="PIRNR" id="PIRNR016262"/>
    </source>
</evidence>
<feature type="active site" description="Acyl-thioester intermediate" evidence="5 7">
    <location>
        <position position="198"/>
    </location>
</feature>
<evidence type="ECO:0000256" key="9">
    <source>
        <dbReference type="PIRSR" id="PIRSR016262-3"/>
    </source>
</evidence>
<dbReference type="HAMAP" id="MF_00013">
    <property type="entry name" value="LipB"/>
    <property type="match status" value="1"/>
</dbReference>
<dbReference type="PANTHER" id="PTHR10993:SF7">
    <property type="entry name" value="LIPOYLTRANSFERASE 2, MITOCHONDRIAL-RELATED"/>
    <property type="match status" value="1"/>
</dbReference>
<organism evidence="11 12">
    <name type="scientific">Nitrospira moscoviensis</name>
    <dbReference type="NCBI Taxonomy" id="42253"/>
    <lineage>
        <taxon>Bacteria</taxon>
        <taxon>Pseudomonadati</taxon>
        <taxon>Nitrospirota</taxon>
        <taxon>Nitrospiria</taxon>
        <taxon>Nitrospirales</taxon>
        <taxon>Nitrospiraceae</taxon>
        <taxon>Nitrospira</taxon>
    </lineage>
</organism>
<evidence type="ECO:0000256" key="7">
    <source>
        <dbReference type="PIRSR" id="PIRSR016262-1"/>
    </source>
</evidence>
<comment type="similarity">
    <text evidence="5 6">Belongs to the LipB family.</text>
</comment>
<evidence type="ECO:0000256" key="1">
    <source>
        <dbReference type="ARBA" id="ARBA00004821"/>
    </source>
</evidence>
<dbReference type="EC" id="2.3.1.181" evidence="5 6"/>
<comment type="pathway">
    <text evidence="1 5 6">Protein modification; protein lipoylation via endogenous pathway; protein N(6)-(lipoyl)lysine from octanoyl-[acyl-carrier-protein]: step 1/2.</text>
</comment>
<gene>
    <name evidence="5 11" type="primary">lipB</name>
    <name evidence="11" type="ORF">NITMOv2_0372</name>
</gene>
<evidence type="ECO:0000256" key="5">
    <source>
        <dbReference type="HAMAP-Rule" id="MF_00013"/>
    </source>
</evidence>
<dbReference type="KEGG" id="nmv:NITMOv2_0372"/>
<protein>
    <recommendedName>
        <fullName evidence="5 6">Octanoyltransferase</fullName>
        <ecNumber evidence="5 6">2.3.1.181</ecNumber>
    </recommendedName>
    <alternativeName>
        <fullName evidence="5">Lipoate-protein ligase B</fullName>
    </alternativeName>
    <alternativeName>
        <fullName evidence="5">Lipoyl/octanoyl transferase</fullName>
    </alternativeName>
    <alternativeName>
        <fullName evidence="5">Octanoyl-[acyl-carrier-protein]-protein N-octanoyltransferase</fullName>
    </alternativeName>
</protein>
<comment type="miscellaneous">
    <text evidence="5">In the reaction, the free carboxyl group of octanoic acid is attached via an amide linkage to the epsilon-amino group of a specific lysine residue of lipoyl domains of lipoate-dependent enzymes.</text>
</comment>
<dbReference type="Pfam" id="PF21948">
    <property type="entry name" value="LplA-B_cat"/>
    <property type="match status" value="1"/>
</dbReference>
<feature type="site" description="Lowers pKa of active site Cys" evidence="5 9">
    <location>
        <position position="164"/>
    </location>
</feature>
<keyword evidence="3 5" id="KW-0012">Acyltransferase</keyword>
<keyword evidence="12" id="KW-1185">Reference proteome</keyword>
<dbReference type="PIRSF" id="PIRSF016262">
    <property type="entry name" value="LPLase"/>
    <property type="match status" value="1"/>
</dbReference>
<evidence type="ECO:0000313" key="11">
    <source>
        <dbReference type="EMBL" id="ALA56808.1"/>
    </source>
</evidence>
<evidence type="ECO:0000259" key="10">
    <source>
        <dbReference type="PROSITE" id="PS51733"/>
    </source>
</evidence>
<dbReference type="InterPro" id="IPR004143">
    <property type="entry name" value="BPL_LPL_catalytic"/>
</dbReference>
<dbReference type="Proteomes" id="UP000069205">
    <property type="component" value="Chromosome"/>
</dbReference>
<evidence type="ECO:0000313" key="12">
    <source>
        <dbReference type="Proteomes" id="UP000069205"/>
    </source>
</evidence>
<dbReference type="PROSITE" id="PS51733">
    <property type="entry name" value="BPL_LPL_CATALYTIC"/>
    <property type="match status" value="1"/>
</dbReference>
<comment type="catalytic activity">
    <reaction evidence="5 6">
        <text>octanoyl-[ACP] + L-lysyl-[protein] = N(6)-octanoyl-L-lysyl-[protein] + holo-[ACP] + H(+)</text>
        <dbReference type="Rhea" id="RHEA:17665"/>
        <dbReference type="Rhea" id="RHEA-COMP:9636"/>
        <dbReference type="Rhea" id="RHEA-COMP:9685"/>
        <dbReference type="Rhea" id="RHEA-COMP:9752"/>
        <dbReference type="Rhea" id="RHEA-COMP:9928"/>
        <dbReference type="ChEBI" id="CHEBI:15378"/>
        <dbReference type="ChEBI" id="CHEBI:29969"/>
        <dbReference type="ChEBI" id="CHEBI:64479"/>
        <dbReference type="ChEBI" id="CHEBI:78463"/>
        <dbReference type="ChEBI" id="CHEBI:78809"/>
        <dbReference type="EC" id="2.3.1.181"/>
    </reaction>
</comment>
<dbReference type="GO" id="GO:0005737">
    <property type="term" value="C:cytoplasm"/>
    <property type="evidence" value="ECO:0007669"/>
    <property type="project" value="UniProtKB-SubCell"/>
</dbReference>
<keyword evidence="5" id="KW-0963">Cytoplasm</keyword>
<feature type="domain" description="BPL/LPL catalytic" evidence="10">
    <location>
        <begin position="52"/>
        <end position="237"/>
    </location>
</feature>
<proteinExistence type="inferred from homology"/>
<dbReference type="EMBL" id="CP011801">
    <property type="protein sequence ID" value="ALA56808.1"/>
    <property type="molecule type" value="Genomic_DNA"/>
</dbReference>
<dbReference type="PROSITE" id="PS01313">
    <property type="entry name" value="LIPB"/>
    <property type="match status" value="1"/>
</dbReference>
<dbReference type="InterPro" id="IPR000544">
    <property type="entry name" value="Octanoyltransferase"/>
</dbReference>
<sequence length="252" mass="28039">MSDRRAVVLDVSSETFEPRLLLPGRVFLVHQSVPYAEAWEHQVQLHRGRVGGGRPDTVLLLEHRPVYTLGRRTDLSHWGGHEESLRRLGADLHWVNRGGSVTYHGPGQIVVYPILKLSDHARGPKQFVRLLEETALRLLRQWGIAGRRVAGRPGVWIGEARPAKIASIGIRIEQGVTLHGFSLNVAMDLSPFRVIQPCGFADCRMTSIADEIGTTPELHRVKQDLARHLTEVLGVHWPITAIPSLSSSTLPT</sequence>
<evidence type="ECO:0000256" key="4">
    <source>
        <dbReference type="ARBA" id="ARBA00024732"/>
    </source>
</evidence>